<dbReference type="EMBL" id="JACHMN010000003">
    <property type="protein sequence ID" value="MBB5872835.1"/>
    <property type="molecule type" value="Genomic_DNA"/>
</dbReference>
<name>A0A841BYT7_9ACTN</name>
<feature type="transmembrane region" description="Helical" evidence="2">
    <location>
        <begin position="164"/>
        <end position="181"/>
    </location>
</feature>
<organism evidence="3 4">
    <name type="scientific">Allocatelliglobosispora scoriae</name>
    <dbReference type="NCBI Taxonomy" id="643052"/>
    <lineage>
        <taxon>Bacteria</taxon>
        <taxon>Bacillati</taxon>
        <taxon>Actinomycetota</taxon>
        <taxon>Actinomycetes</taxon>
        <taxon>Micromonosporales</taxon>
        <taxon>Micromonosporaceae</taxon>
        <taxon>Allocatelliglobosispora</taxon>
    </lineage>
</organism>
<keyword evidence="2" id="KW-0472">Membrane</keyword>
<keyword evidence="2" id="KW-1133">Transmembrane helix</keyword>
<proteinExistence type="predicted"/>
<feature type="transmembrane region" description="Helical" evidence="2">
    <location>
        <begin position="134"/>
        <end position="157"/>
    </location>
</feature>
<evidence type="ECO:0000313" key="3">
    <source>
        <dbReference type="EMBL" id="MBB5872835.1"/>
    </source>
</evidence>
<feature type="region of interest" description="Disordered" evidence="1">
    <location>
        <begin position="237"/>
        <end position="256"/>
    </location>
</feature>
<reference evidence="3 4" key="1">
    <citation type="submission" date="2020-08" db="EMBL/GenBank/DDBJ databases">
        <title>Sequencing the genomes of 1000 actinobacteria strains.</title>
        <authorList>
            <person name="Klenk H.-P."/>
        </authorList>
    </citation>
    <scope>NUCLEOTIDE SEQUENCE [LARGE SCALE GENOMIC DNA]</scope>
    <source>
        <strain evidence="3 4">DSM 45362</strain>
    </source>
</reference>
<keyword evidence="2" id="KW-0812">Transmembrane</keyword>
<evidence type="ECO:0000313" key="4">
    <source>
        <dbReference type="Proteomes" id="UP000587527"/>
    </source>
</evidence>
<evidence type="ECO:0000256" key="2">
    <source>
        <dbReference type="SAM" id="Phobius"/>
    </source>
</evidence>
<dbReference type="InterPro" id="IPR021125">
    <property type="entry name" value="DUF2127"/>
</dbReference>
<sequence>MTYAPTEPELRARLHTATPVGRAWRCLRCGTFVVGDPRGEGPADQAPIVLRGRALRDAVILRLLAVERFAKGIIVLLAAYGVFRFRANQDAVHRAFDEDLPLLKPIADKFNYDLSDSSIVHTLRKVIEAESRTLTWIIVGLVVYGGLQLAEGLGLWLLKRWGEYFAVVATSLFIPIEIYELTERVTWVRIGALVINIAAVLYILLSKRLFGLRGGHAAHEAERQEASLLEVEVAGDEATNRAPRRRVTAPGASLNP</sequence>
<dbReference type="AlphaFoldDB" id="A0A841BYT7"/>
<evidence type="ECO:0000256" key="1">
    <source>
        <dbReference type="SAM" id="MobiDB-lite"/>
    </source>
</evidence>
<feature type="transmembrane region" description="Helical" evidence="2">
    <location>
        <begin position="187"/>
        <end position="205"/>
    </location>
</feature>
<comment type="caution">
    <text evidence="3">The sequence shown here is derived from an EMBL/GenBank/DDBJ whole genome shotgun (WGS) entry which is preliminary data.</text>
</comment>
<protein>
    <submittedName>
        <fullName evidence="3">Uncharacterized membrane protein (DUF2068 family)</fullName>
    </submittedName>
</protein>
<gene>
    <name evidence="3" type="ORF">F4553_006269</name>
</gene>
<dbReference type="Proteomes" id="UP000587527">
    <property type="component" value="Unassembled WGS sequence"/>
</dbReference>
<keyword evidence="4" id="KW-1185">Reference proteome</keyword>
<dbReference type="RefSeq" id="WP_312875454.1">
    <property type="nucleotide sequence ID" value="NZ_JACHMN010000003.1"/>
</dbReference>
<dbReference type="Pfam" id="PF09900">
    <property type="entry name" value="DUF2127"/>
    <property type="match status" value="1"/>
</dbReference>
<accession>A0A841BYT7</accession>